<name>A0A507DJW1_9FUNG</name>
<reference evidence="3 4" key="1">
    <citation type="journal article" date="2019" name="Sci. Rep.">
        <title>Comparative genomics of chytrid fungi reveal insights into the obligate biotrophic and pathogenic lifestyle of Synchytrium endobioticum.</title>
        <authorList>
            <person name="van de Vossenberg B.T.L.H."/>
            <person name="Warris S."/>
            <person name="Nguyen H.D.T."/>
            <person name="van Gent-Pelzer M.P.E."/>
            <person name="Joly D.L."/>
            <person name="van de Geest H.C."/>
            <person name="Bonants P.J.M."/>
            <person name="Smith D.S."/>
            <person name="Levesque C.A."/>
            <person name="van der Lee T.A.J."/>
        </authorList>
    </citation>
    <scope>NUCLEOTIDE SEQUENCE [LARGE SCALE GENOMIC DNA]</scope>
    <source>
        <strain evidence="3 4">LEV6574</strain>
    </source>
</reference>
<evidence type="ECO:0000313" key="3">
    <source>
        <dbReference type="EMBL" id="TPX51701.1"/>
    </source>
</evidence>
<dbReference type="EMBL" id="QEAM01000002">
    <property type="protein sequence ID" value="TPX51701.1"/>
    <property type="molecule type" value="Genomic_DNA"/>
</dbReference>
<feature type="transmembrane region" description="Helical" evidence="2">
    <location>
        <begin position="187"/>
        <end position="210"/>
    </location>
</feature>
<evidence type="ECO:0008006" key="5">
    <source>
        <dbReference type="Google" id="ProtNLM"/>
    </source>
</evidence>
<keyword evidence="2" id="KW-0472">Membrane</keyword>
<dbReference type="AlphaFoldDB" id="A0A507DJW1"/>
<organism evidence="3 4">
    <name type="scientific">Synchytrium endobioticum</name>
    <dbReference type="NCBI Taxonomy" id="286115"/>
    <lineage>
        <taxon>Eukaryota</taxon>
        <taxon>Fungi</taxon>
        <taxon>Fungi incertae sedis</taxon>
        <taxon>Chytridiomycota</taxon>
        <taxon>Chytridiomycota incertae sedis</taxon>
        <taxon>Chytridiomycetes</taxon>
        <taxon>Synchytriales</taxon>
        <taxon>Synchytriaceae</taxon>
        <taxon>Synchytrium</taxon>
    </lineage>
</organism>
<dbReference type="PANTHER" id="PTHR34391">
    <property type="entry name" value="UPF0658 GOLGI APPARATUS MEMBRANE PROTEIN C1952.10C-RELATED"/>
    <property type="match status" value="1"/>
</dbReference>
<feature type="transmembrane region" description="Helical" evidence="2">
    <location>
        <begin position="345"/>
        <end position="365"/>
    </location>
</feature>
<feature type="transmembrane region" description="Helical" evidence="2">
    <location>
        <begin position="243"/>
        <end position="264"/>
    </location>
</feature>
<dbReference type="Proteomes" id="UP000320475">
    <property type="component" value="Unassembled WGS sequence"/>
</dbReference>
<proteinExistence type="predicted"/>
<feature type="region of interest" description="Disordered" evidence="1">
    <location>
        <begin position="1"/>
        <end position="31"/>
    </location>
</feature>
<sequence length="436" mass="48279">MNIEGGPAAPDIAATKASTHQGIPDGRGPFDSTVKPHVFSTSNAGSAYSAGRGRTPTWRTPLGQFTIGLSAAQTLLVVCLEGAVLAIHNNETAWIQDVATENAPQLLGQLIPNEKAVTLYHAIYVVAQMFQFLLAVDAVVSSSTIQLICTTVFNWVLTVYAVVQYWQTRTLAHEATLELAANDITASLHWSMFEEFMIIGIMILFALGWIRLTMKLHRQFGWLIFKEMGADVATKRHLTLYHIFMMLLKVDVFFFNGFTIQYLVLVLVRNADRSTILFHACFVTPCTIPLLILAYVAIRRESKSLMTGFLLILVGGTAYVISRLVDIFTTKDPNKYLASKFSLSLFESIVVMLAIVTIVAGYLNLRIFGHGLQDQLRHRRNIKPSSEDTKSAKLNSITVKVSSLFQSDIRKEPSSMPNSIGGTNYHGYGLAPSLRK</sequence>
<comment type="caution">
    <text evidence="3">The sequence shown here is derived from an EMBL/GenBank/DDBJ whole genome shotgun (WGS) entry which is preliminary data.</text>
</comment>
<dbReference type="InterPro" id="IPR040410">
    <property type="entry name" value="UPF0658_Golgi"/>
</dbReference>
<gene>
    <name evidence="3" type="ORF">SeLEV6574_g00118</name>
</gene>
<dbReference type="VEuPathDB" id="FungiDB:SeMB42_g03640"/>
<evidence type="ECO:0000256" key="1">
    <source>
        <dbReference type="SAM" id="MobiDB-lite"/>
    </source>
</evidence>
<feature type="transmembrane region" description="Helical" evidence="2">
    <location>
        <begin position="276"/>
        <end position="298"/>
    </location>
</feature>
<dbReference type="GO" id="GO:0005794">
    <property type="term" value="C:Golgi apparatus"/>
    <property type="evidence" value="ECO:0007669"/>
    <property type="project" value="TreeGrafter"/>
</dbReference>
<keyword evidence="2" id="KW-1133">Transmembrane helix</keyword>
<feature type="transmembrane region" description="Helical" evidence="2">
    <location>
        <begin position="147"/>
        <end position="167"/>
    </location>
</feature>
<accession>A0A507DJW1</accession>
<dbReference type="OrthoDB" id="2448307at2759"/>
<keyword evidence="2" id="KW-0812">Transmembrane</keyword>
<dbReference type="PANTHER" id="PTHR34391:SF1">
    <property type="entry name" value="UPF0658 GOLGI APPARATUS MEMBRANE PROTEIN C1952.10C-RELATED"/>
    <property type="match status" value="1"/>
</dbReference>
<feature type="transmembrane region" description="Helical" evidence="2">
    <location>
        <begin position="305"/>
        <end position="325"/>
    </location>
</feature>
<evidence type="ECO:0000256" key="2">
    <source>
        <dbReference type="SAM" id="Phobius"/>
    </source>
</evidence>
<feature type="transmembrane region" description="Helical" evidence="2">
    <location>
        <begin position="119"/>
        <end position="140"/>
    </location>
</feature>
<protein>
    <recommendedName>
        <fullName evidence="5">TRP C-terminal domain-containing protein</fullName>
    </recommendedName>
</protein>
<evidence type="ECO:0000313" key="4">
    <source>
        <dbReference type="Proteomes" id="UP000320475"/>
    </source>
</evidence>